<dbReference type="EMBL" id="JASCXX010000052">
    <property type="protein sequence ID" value="MDI6451756.1"/>
    <property type="molecule type" value="Genomic_DNA"/>
</dbReference>
<dbReference type="SUPFAM" id="SSF48452">
    <property type="entry name" value="TPR-like"/>
    <property type="match status" value="1"/>
</dbReference>
<dbReference type="AlphaFoldDB" id="A0AAW6U8A0"/>
<gene>
    <name evidence="2" type="ORF">QJ522_22030</name>
</gene>
<dbReference type="SMART" id="SM00028">
    <property type="entry name" value="TPR"/>
    <property type="match status" value="2"/>
</dbReference>
<evidence type="ECO:0000313" key="3">
    <source>
        <dbReference type="Proteomes" id="UP001431776"/>
    </source>
</evidence>
<dbReference type="PROSITE" id="PS50005">
    <property type="entry name" value="TPR"/>
    <property type="match status" value="1"/>
</dbReference>
<dbReference type="RefSeq" id="WP_349247163.1">
    <property type="nucleotide sequence ID" value="NZ_JASCXX010000052.1"/>
</dbReference>
<feature type="repeat" description="TPR" evidence="1">
    <location>
        <begin position="92"/>
        <end position="125"/>
    </location>
</feature>
<name>A0AAW6U8A0_9BACT</name>
<comment type="caution">
    <text evidence="2">The sequence shown here is derived from an EMBL/GenBank/DDBJ whole genome shotgun (WGS) entry which is preliminary data.</text>
</comment>
<dbReference type="InterPro" id="IPR019734">
    <property type="entry name" value="TPR_rpt"/>
</dbReference>
<protein>
    <recommendedName>
        <fullName evidence="4">Tetratricopeptide repeat protein</fullName>
    </recommendedName>
</protein>
<dbReference type="InterPro" id="IPR011990">
    <property type="entry name" value="TPR-like_helical_dom_sf"/>
</dbReference>
<sequence>MTSGLFRRVFYSLRPKVEKAWRSKEVLRAYDAGEYKLPYEVTCAIMAKKGWWSEEGDLYLVWADLELRVTHDGHRALELLDKARQLGCSEDAYYLTKRGEALWAVGNEQQALEYFERSATTSPSLPYLSNFAWALSFVKDPRALDVWKRIVQESPDNCRAHAYFGLETLRSGDRDEALRRAEEAERLQSSSSDAYEVGLLYHELNRVETAIGKYEAALELGYEPKGIPRAAIADCLLALGQESAARESADRAIRDTPDDDYVKEIWKRCQREGESLE</sequence>
<dbReference type="Pfam" id="PF13432">
    <property type="entry name" value="TPR_16"/>
    <property type="match status" value="2"/>
</dbReference>
<evidence type="ECO:0000256" key="1">
    <source>
        <dbReference type="PROSITE-ProRule" id="PRU00339"/>
    </source>
</evidence>
<keyword evidence="3" id="KW-1185">Reference proteome</keyword>
<dbReference type="PANTHER" id="PTHR12558">
    <property type="entry name" value="CELL DIVISION CYCLE 16,23,27"/>
    <property type="match status" value="1"/>
</dbReference>
<accession>A0AAW6U8A0</accession>
<evidence type="ECO:0008006" key="4">
    <source>
        <dbReference type="Google" id="ProtNLM"/>
    </source>
</evidence>
<keyword evidence="1" id="KW-0802">TPR repeat</keyword>
<evidence type="ECO:0000313" key="2">
    <source>
        <dbReference type="EMBL" id="MDI6451756.1"/>
    </source>
</evidence>
<reference evidence="2" key="1">
    <citation type="submission" date="2023-05" db="EMBL/GenBank/DDBJ databases">
        <title>Anaerotaeda fermentans gen. nov., sp. nov., a novel anaerobic planctomycete of the new family within the order Sedimentisphaerales isolated from Taman Peninsula, Russia.</title>
        <authorList>
            <person name="Khomyakova M.A."/>
            <person name="Merkel A.Y."/>
            <person name="Slobodkin A.I."/>
        </authorList>
    </citation>
    <scope>NUCLEOTIDE SEQUENCE</scope>
    <source>
        <strain evidence="2">M17dextr</strain>
    </source>
</reference>
<dbReference type="Gene3D" id="1.25.40.10">
    <property type="entry name" value="Tetratricopeptide repeat domain"/>
    <property type="match status" value="1"/>
</dbReference>
<dbReference type="PANTHER" id="PTHR12558:SF13">
    <property type="entry name" value="CELL DIVISION CYCLE PROTEIN 27 HOMOLOG"/>
    <property type="match status" value="1"/>
</dbReference>
<proteinExistence type="predicted"/>
<dbReference type="Proteomes" id="UP001431776">
    <property type="component" value="Unassembled WGS sequence"/>
</dbReference>
<organism evidence="2 3">
    <name type="scientific">Anaerobaca lacustris</name>
    <dbReference type="NCBI Taxonomy" id="3044600"/>
    <lineage>
        <taxon>Bacteria</taxon>
        <taxon>Pseudomonadati</taxon>
        <taxon>Planctomycetota</taxon>
        <taxon>Phycisphaerae</taxon>
        <taxon>Sedimentisphaerales</taxon>
        <taxon>Anaerobacaceae</taxon>
        <taxon>Anaerobaca</taxon>
    </lineage>
</organism>